<comment type="caution">
    <text evidence="1">The sequence shown here is derived from an EMBL/GenBank/DDBJ whole genome shotgun (WGS) entry which is preliminary data.</text>
</comment>
<proteinExistence type="predicted"/>
<dbReference type="Proteomes" id="UP000298073">
    <property type="component" value="Unassembled WGS sequence"/>
</dbReference>
<reference evidence="1 2" key="1">
    <citation type="submission" date="2019-03" db="EMBL/GenBank/DDBJ databases">
        <title>Diversity of the mouse oral microbiome.</title>
        <authorList>
            <person name="Joseph S."/>
            <person name="Aduse-Opoku J."/>
            <person name="Curtis M."/>
            <person name="Wade W."/>
            <person name="Hashim A."/>
        </authorList>
    </citation>
    <scope>NUCLEOTIDE SEQUENCE [LARGE SCALE GENOMIC DNA]</scope>
    <source>
        <strain evidence="1 2">P2318</strain>
    </source>
</reference>
<dbReference type="AlphaFoldDB" id="A0A7K3MP65"/>
<evidence type="ECO:0000313" key="1">
    <source>
        <dbReference type="EMBL" id="TFU47232.1"/>
    </source>
</evidence>
<dbReference type="EMBL" id="SPPV01000038">
    <property type="protein sequence ID" value="TFU47232.1"/>
    <property type="molecule type" value="Genomic_DNA"/>
</dbReference>
<evidence type="ECO:0000313" key="2">
    <source>
        <dbReference type="Proteomes" id="UP000298073"/>
    </source>
</evidence>
<organism evidence="1 2">
    <name type="scientific">Bacteroides acidifaciens</name>
    <dbReference type="NCBI Taxonomy" id="85831"/>
    <lineage>
        <taxon>Bacteria</taxon>
        <taxon>Pseudomonadati</taxon>
        <taxon>Bacteroidota</taxon>
        <taxon>Bacteroidia</taxon>
        <taxon>Bacteroidales</taxon>
        <taxon>Bacteroidaceae</taxon>
        <taxon>Bacteroides</taxon>
    </lineage>
</organism>
<name>A0A7K3MP65_9BACE</name>
<gene>
    <name evidence="1" type="ORF">E4T97_15380</name>
</gene>
<sequence length="74" mass="8632">MDNKWTKVQEHPVLECGVMTKEDGQVKITALFKCDNSTIMVYNKEDNYVFMRTEGGMNWHPIHSVPMEIIQQLC</sequence>
<dbReference type="RefSeq" id="WP_135038780.1">
    <property type="nucleotide sequence ID" value="NZ_CABIXU010000005.1"/>
</dbReference>
<accession>A0A7K3MP65</accession>
<protein>
    <submittedName>
        <fullName evidence="1">Uncharacterized protein</fullName>
    </submittedName>
</protein>